<dbReference type="GO" id="GO:0005732">
    <property type="term" value="C:sno(s)RNA-containing ribonucleoprotein complex"/>
    <property type="evidence" value="ECO:0007669"/>
    <property type="project" value="UniProtKB-UniRule"/>
</dbReference>
<comment type="subcellular location">
    <subcellularLocation>
        <location evidence="1 7">Nucleus</location>
        <location evidence="1 7">Nucleolus</location>
    </subcellularLocation>
</comment>
<feature type="region of interest" description="Disordered" evidence="8">
    <location>
        <begin position="520"/>
        <end position="547"/>
    </location>
</feature>
<evidence type="ECO:0000313" key="9">
    <source>
        <dbReference type="EMBL" id="KAJ8906027.1"/>
    </source>
</evidence>
<keyword evidence="2 7" id="KW-0690">Ribosome biogenesis</keyword>
<evidence type="ECO:0000256" key="8">
    <source>
        <dbReference type="SAM" id="MobiDB-lite"/>
    </source>
</evidence>
<evidence type="ECO:0000313" key="10">
    <source>
        <dbReference type="Proteomes" id="UP001157974"/>
    </source>
</evidence>
<evidence type="ECO:0000256" key="1">
    <source>
        <dbReference type="ARBA" id="ARBA00004604"/>
    </source>
</evidence>
<dbReference type="GO" id="GO:0006364">
    <property type="term" value="P:rRNA processing"/>
    <property type="evidence" value="ECO:0007669"/>
    <property type="project" value="UniProtKB-KW"/>
</dbReference>
<comment type="function">
    <text evidence="7">Involved in nucleolar processing of pre-18S ribosomal RNA.</text>
</comment>
<feature type="compositionally biased region" description="Basic and acidic residues" evidence="8">
    <location>
        <begin position="157"/>
        <end position="167"/>
    </location>
</feature>
<feature type="compositionally biased region" description="Basic and acidic residues" evidence="8">
    <location>
        <begin position="211"/>
        <end position="223"/>
    </location>
</feature>
<dbReference type="Proteomes" id="UP001157974">
    <property type="component" value="Unassembled WGS sequence"/>
</dbReference>
<dbReference type="PANTHER" id="PTHR17039">
    <property type="entry name" value="U3 SMALL NUCLEOLAR RIBONUCLEOPROTEIN PROTEIN MPP10"/>
    <property type="match status" value="1"/>
</dbReference>
<feature type="compositionally biased region" description="Basic residues" evidence="8">
    <location>
        <begin position="529"/>
        <end position="542"/>
    </location>
</feature>
<protein>
    <recommendedName>
        <fullName evidence="7">U3 small nucleolar ribonucleoprotein protein MPP10</fullName>
    </recommendedName>
</protein>
<feature type="compositionally biased region" description="Acidic residues" evidence="8">
    <location>
        <begin position="224"/>
        <end position="240"/>
    </location>
</feature>
<dbReference type="InterPro" id="IPR012173">
    <property type="entry name" value="Mpp10"/>
</dbReference>
<feature type="region of interest" description="Disordered" evidence="8">
    <location>
        <begin position="98"/>
        <end position="257"/>
    </location>
</feature>
<accession>A0AAV8UYD4</accession>
<evidence type="ECO:0000256" key="4">
    <source>
        <dbReference type="ARBA" id="ARBA00023242"/>
    </source>
</evidence>
<feature type="region of interest" description="Disordered" evidence="8">
    <location>
        <begin position="393"/>
        <end position="447"/>
    </location>
</feature>
<keyword evidence="4 7" id="KW-0539">Nucleus</keyword>
<sequence length="626" mass="69718">MDGKILDKVLGVADLSAAEFASPDESLSLSCAAIAKSLFDGHSRVEGVPVAAKTVEELDLSFATEHVWQEIQLRNRPLASFLNCRLEEVEKLVKCVSGDGAESSDEVEEVDDGNGEELVEGDSDEEYEELNAEEGYDKDEDDDEEDFDDEPGQDDDLPSKTDEEKAPKKSVSFEVEEDEKVKDDEQDEPKQKTPLDDEFFKVDELEDFLEMSEKLDEEGKIFPDGDDEDGEDEEEEDEFEIGGSADQPDETSIGTETRVSKLADSEMKYADFFGSPAEHESVRKRALLLDAEDDKVEAEEQTSYKRNQEKLRKQITKLEEEALEKKSWAMKGEVTGDSRPVNSLLDATLDYSAGSKPIPVATEEATEELETVIRKRVAEELFDDVVRKAAPVEKRTKAASEALSQEKPKEGLAEMYEKEFLAAAKEQDRRPREGDVPAEGPPKDPKHVEIDRLFNKLCRKLDVLTALHYTPKVVVPETPQPTQNVAALLMEDAVPDAVSDAMVLAPREVYSVKKPTKAETEMTKEERKARRRAKKQRAKTKTQRKEAAIKAIEAADPLVKARKEEKLAAAAAAKARRKGKSKRSELNQSKNFFSAIQQSAQEHIKGTLDAAAPISTEKASSSKLKL</sequence>
<dbReference type="EMBL" id="JAMWBK010000004">
    <property type="protein sequence ID" value="KAJ8906027.1"/>
    <property type="molecule type" value="Genomic_DNA"/>
</dbReference>
<dbReference type="GO" id="GO:0034457">
    <property type="term" value="C:Mpp10 complex"/>
    <property type="evidence" value="ECO:0007669"/>
    <property type="project" value="UniProtKB-UniRule"/>
</dbReference>
<organism evidence="9 10">
    <name type="scientific">Rhodosorus marinus</name>
    <dbReference type="NCBI Taxonomy" id="101924"/>
    <lineage>
        <taxon>Eukaryota</taxon>
        <taxon>Rhodophyta</taxon>
        <taxon>Stylonematophyceae</taxon>
        <taxon>Stylonematales</taxon>
        <taxon>Stylonemataceae</taxon>
        <taxon>Rhodosorus</taxon>
    </lineage>
</organism>
<dbReference type="PIRSF" id="PIRSF017300">
    <property type="entry name" value="snoRNP_Mpp10"/>
    <property type="match status" value="1"/>
</dbReference>
<proteinExistence type="inferred from homology"/>
<dbReference type="AlphaFoldDB" id="A0AAV8UYD4"/>
<dbReference type="GO" id="GO:0032040">
    <property type="term" value="C:small-subunit processome"/>
    <property type="evidence" value="ECO:0007669"/>
    <property type="project" value="TreeGrafter"/>
</dbReference>
<evidence type="ECO:0000256" key="3">
    <source>
        <dbReference type="ARBA" id="ARBA00022552"/>
    </source>
</evidence>
<keyword evidence="5 7" id="KW-0687">Ribonucleoprotein</keyword>
<name>A0AAV8UYD4_9RHOD</name>
<dbReference type="Pfam" id="PF04006">
    <property type="entry name" value="Mpp10"/>
    <property type="match status" value="2"/>
</dbReference>
<evidence type="ECO:0000256" key="6">
    <source>
        <dbReference type="ARBA" id="ARBA00029455"/>
    </source>
</evidence>
<keyword evidence="3 7" id="KW-0698">rRNA processing</keyword>
<dbReference type="PANTHER" id="PTHR17039:SF0">
    <property type="entry name" value="U3 SMALL NUCLEOLAR RIBONUCLEOPROTEIN PROTEIN MPP10"/>
    <property type="match status" value="1"/>
</dbReference>
<reference evidence="9 10" key="1">
    <citation type="journal article" date="2023" name="Nat. Commun.">
        <title>Origin of minicircular mitochondrial genomes in red algae.</title>
        <authorList>
            <person name="Lee Y."/>
            <person name="Cho C.H."/>
            <person name="Lee Y.M."/>
            <person name="Park S.I."/>
            <person name="Yang J.H."/>
            <person name="West J.A."/>
            <person name="Bhattacharya D."/>
            <person name="Yoon H.S."/>
        </authorList>
    </citation>
    <scope>NUCLEOTIDE SEQUENCE [LARGE SCALE GENOMIC DNA]</scope>
    <source>
        <strain evidence="9 10">CCMP1338</strain>
        <tissue evidence="9">Whole cell</tissue>
    </source>
</reference>
<evidence type="ECO:0000256" key="5">
    <source>
        <dbReference type="ARBA" id="ARBA00023274"/>
    </source>
</evidence>
<comment type="caution">
    <text evidence="9">The sequence shown here is derived from an EMBL/GenBank/DDBJ whole genome shotgun (WGS) entry which is preliminary data.</text>
</comment>
<evidence type="ECO:0000256" key="2">
    <source>
        <dbReference type="ARBA" id="ARBA00022517"/>
    </source>
</evidence>
<comment type="similarity">
    <text evidence="6 7">Belongs to the MPP10 family.</text>
</comment>
<feature type="compositionally biased region" description="Acidic residues" evidence="8">
    <location>
        <begin position="102"/>
        <end position="156"/>
    </location>
</feature>
<gene>
    <name evidence="9" type="ORF">NDN08_002527</name>
</gene>
<evidence type="ECO:0000256" key="7">
    <source>
        <dbReference type="PIRNR" id="PIRNR017300"/>
    </source>
</evidence>
<feature type="region of interest" description="Disordered" evidence="8">
    <location>
        <begin position="570"/>
        <end position="594"/>
    </location>
</feature>
<feature type="compositionally biased region" description="Basic and acidic residues" evidence="8">
    <location>
        <begin position="179"/>
        <end position="203"/>
    </location>
</feature>
<keyword evidence="10" id="KW-1185">Reference proteome</keyword>